<dbReference type="SUPFAM" id="SSF55298">
    <property type="entry name" value="YjgF-like"/>
    <property type="match status" value="1"/>
</dbReference>
<dbReference type="STRING" id="632772.ROP_33820"/>
<dbReference type="EMBL" id="AP011115">
    <property type="protein sequence ID" value="BAH51629.1"/>
    <property type="molecule type" value="Genomic_DNA"/>
</dbReference>
<evidence type="ECO:0000313" key="3">
    <source>
        <dbReference type="Proteomes" id="UP000002212"/>
    </source>
</evidence>
<dbReference type="GO" id="GO:0019239">
    <property type="term" value="F:deaminase activity"/>
    <property type="evidence" value="ECO:0007669"/>
    <property type="project" value="TreeGrafter"/>
</dbReference>
<dbReference type="Proteomes" id="UP000002212">
    <property type="component" value="Chromosome"/>
</dbReference>
<dbReference type="InterPro" id="IPR006175">
    <property type="entry name" value="YjgF/YER057c/UK114"/>
</dbReference>
<accession>C1B7H6</accession>
<name>C1B7H6_RHOOB</name>
<dbReference type="Pfam" id="PF01042">
    <property type="entry name" value="Ribonuc_L-PSP"/>
    <property type="match status" value="1"/>
</dbReference>
<gene>
    <name evidence="2" type="ordered locus">ROP_33820</name>
</gene>
<dbReference type="KEGG" id="rop:ROP_33820"/>
<reference evidence="2 3" key="1">
    <citation type="submission" date="2009-03" db="EMBL/GenBank/DDBJ databases">
        <title>Comparison of the complete genome sequences of Rhodococcus erythropolis PR4 and Rhodococcus opacus B4.</title>
        <authorList>
            <person name="Takarada H."/>
            <person name="Sekine M."/>
            <person name="Hosoyama A."/>
            <person name="Yamada R."/>
            <person name="Fujisawa T."/>
            <person name="Omata S."/>
            <person name="Shimizu A."/>
            <person name="Tsukatani N."/>
            <person name="Tanikawa S."/>
            <person name="Fujita N."/>
            <person name="Harayama S."/>
        </authorList>
    </citation>
    <scope>NUCLEOTIDE SEQUENCE [LARGE SCALE GENOMIC DNA]</scope>
    <source>
        <strain evidence="2 3">B4</strain>
    </source>
</reference>
<protein>
    <submittedName>
        <fullName evidence="2">Uncharacterized protein</fullName>
    </submittedName>
</protein>
<dbReference type="Gene3D" id="3.30.1330.40">
    <property type="entry name" value="RutC-like"/>
    <property type="match status" value="1"/>
</dbReference>
<dbReference type="HOGENOM" id="CLU_100715_4_5_11"/>
<dbReference type="CDD" id="cd00448">
    <property type="entry name" value="YjgF_YER057c_UK114_family"/>
    <property type="match status" value="1"/>
</dbReference>
<dbReference type="GO" id="GO:0005829">
    <property type="term" value="C:cytosol"/>
    <property type="evidence" value="ECO:0007669"/>
    <property type="project" value="TreeGrafter"/>
</dbReference>
<dbReference type="PANTHER" id="PTHR11803">
    <property type="entry name" value="2-IMINOBUTANOATE/2-IMINOPROPANOATE DEAMINASE RIDA"/>
    <property type="match status" value="1"/>
</dbReference>
<dbReference type="PATRIC" id="fig|632772.20.peg.3545"/>
<comment type="similarity">
    <text evidence="1">Belongs to the RutC family.</text>
</comment>
<dbReference type="InterPro" id="IPR035959">
    <property type="entry name" value="RutC-like_sf"/>
</dbReference>
<evidence type="ECO:0000256" key="1">
    <source>
        <dbReference type="ARBA" id="ARBA00010552"/>
    </source>
</evidence>
<dbReference type="AlphaFoldDB" id="C1B7H6"/>
<sequence>MFTSGQAGYDDAGNLVEGGFEAQARQVFRNIEKILTQHGASMSSVVKLTAYLGNRDDFDTFKKVRSEFFSAPYPAVTAVQNSFLVDGMLFEADAVAVAGAQRVLADAN</sequence>
<evidence type="ECO:0000313" key="2">
    <source>
        <dbReference type="EMBL" id="BAH51629.1"/>
    </source>
</evidence>
<dbReference type="PANTHER" id="PTHR11803:SF58">
    <property type="entry name" value="PROTEIN HMF1-RELATED"/>
    <property type="match status" value="1"/>
</dbReference>
<proteinExistence type="inferred from homology"/>
<organism evidence="2 3">
    <name type="scientific">Rhodococcus opacus (strain B4)</name>
    <dbReference type="NCBI Taxonomy" id="632772"/>
    <lineage>
        <taxon>Bacteria</taxon>
        <taxon>Bacillati</taxon>
        <taxon>Actinomycetota</taxon>
        <taxon>Actinomycetes</taxon>
        <taxon>Mycobacteriales</taxon>
        <taxon>Nocardiaceae</taxon>
        <taxon>Rhodococcus</taxon>
    </lineage>
</organism>